<keyword evidence="3" id="KW-1185">Reference proteome</keyword>
<dbReference type="PANTHER" id="PTHR34512:SF30">
    <property type="entry name" value="OUTER MEMBRANE PROTEIN ASSEMBLY FACTOR BAMB"/>
    <property type="match status" value="1"/>
</dbReference>
<reference evidence="2 3" key="1">
    <citation type="submission" date="2012-02" db="EMBL/GenBank/DDBJ databases">
        <title>Complete genome sequence of Phycisphaera mikurensis NBRC 102666.</title>
        <authorList>
            <person name="Ankai A."/>
            <person name="Hosoyama A."/>
            <person name="Terui Y."/>
            <person name="Sekine M."/>
            <person name="Fukai R."/>
            <person name="Kato Y."/>
            <person name="Nakamura S."/>
            <person name="Yamada-Narita S."/>
            <person name="Kawakoshi A."/>
            <person name="Fukunaga Y."/>
            <person name="Yamazaki S."/>
            <person name="Fujita N."/>
        </authorList>
    </citation>
    <scope>NUCLEOTIDE SEQUENCE [LARGE SCALE GENOMIC DNA]</scope>
    <source>
        <strain evidence="3">NBRC 102666 / KCTC 22515 / FYK2301M01</strain>
    </source>
</reference>
<dbReference type="PANTHER" id="PTHR34512">
    <property type="entry name" value="CELL SURFACE PROTEIN"/>
    <property type="match status" value="1"/>
</dbReference>
<sequence length="353" mass="37471">MLLPLLPGCASAGRPADRAVRVAGLDPVALRKLGFVPRWISAARPLREGGLTQARVLGEAVLLVEGPDNVVTAADWGDGRQRWKKVIGLESEDLFAPVRREDSIYINSSGRVFELDVANGDLLKVDKLGRPVGAGGVLRNDLLIFGGVNGRLFAHSVTTSHTAWQYQMSGNISASPLLSDGNVFVADTVGTYGMFDADTGDLVWRNHTFGPVTAAPVLHRGDVLVPSEDRSLYALDRATGADSWIFRATRPLKVSPLSVGRDVYLPVPGGGLIGIDNRGEIRWSITLDATPVLASDRGIYAVTEDGLVLLDPASGEVLAGTRTGAITATEATEDGSLLMVFADGRLLRLDPAG</sequence>
<organism evidence="2 3">
    <name type="scientific">Phycisphaera mikurensis (strain NBRC 102666 / KCTC 22515 / FYK2301M01)</name>
    <dbReference type="NCBI Taxonomy" id="1142394"/>
    <lineage>
        <taxon>Bacteria</taxon>
        <taxon>Pseudomonadati</taxon>
        <taxon>Planctomycetota</taxon>
        <taxon>Phycisphaerae</taxon>
        <taxon>Phycisphaerales</taxon>
        <taxon>Phycisphaeraceae</taxon>
        <taxon>Phycisphaera</taxon>
    </lineage>
</organism>
<evidence type="ECO:0000259" key="1">
    <source>
        <dbReference type="Pfam" id="PF13360"/>
    </source>
</evidence>
<feature type="domain" description="Pyrrolo-quinoline quinone repeat" evidence="1">
    <location>
        <begin position="150"/>
        <end position="352"/>
    </location>
</feature>
<name>I0IGS1_PHYMF</name>
<dbReference type="KEGG" id="phm:PSMK_23000"/>
<dbReference type="AlphaFoldDB" id="I0IGS1"/>
<proteinExistence type="predicted"/>
<dbReference type="InterPro" id="IPR011047">
    <property type="entry name" value="Quinoprotein_ADH-like_sf"/>
</dbReference>
<gene>
    <name evidence="2" type="ordered locus">PSMK_23000</name>
</gene>
<dbReference type="InterPro" id="IPR002372">
    <property type="entry name" value="PQQ_rpt_dom"/>
</dbReference>
<dbReference type="HOGENOM" id="CLU_784936_0_0_0"/>
<evidence type="ECO:0000313" key="2">
    <source>
        <dbReference type="EMBL" id="BAM04459.1"/>
    </source>
</evidence>
<dbReference type="Gene3D" id="2.130.10.10">
    <property type="entry name" value="YVTN repeat-like/Quinoprotein amine dehydrogenase"/>
    <property type="match status" value="1"/>
</dbReference>
<protein>
    <recommendedName>
        <fullName evidence="1">Pyrrolo-quinoline quinone repeat domain-containing protein</fullName>
    </recommendedName>
</protein>
<dbReference type="Pfam" id="PF13360">
    <property type="entry name" value="PQQ_2"/>
    <property type="match status" value="1"/>
</dbReference>
<dbReference type="eggNOG" id="COG1520">
    <property type="taxonomic scope" value="Bacteria"/>
</dbReference>
<dbReference type="EMBL" id="AP012338">
    <property type="protein sequence ID" value="BAM04459.1"/>
    <property type="molecule type" value="Genomic_DNA"/>
</dbReference>
<accession>I0IGS1</accession>
<dbReference type="SMART" id="SM00564">
    <property type="entry name" value="PQQ"/>
    <property type="match status" value="5"/>
</dbReference>
<dbReference type="SUPFAM" id="SSF50998">
    <property type="entry name" value="Quinoprotein alcohol dehydrogenase-like"/>
    <property type="match status" value="1"/>
</dbReference>
<dbReference type="STRING" id="1142394.PSMK_23000"/>
<dbReference type="InterPro" id="IPR015943">
    <property type="entry name" value="WD40/YVTN_repeat-like_dom_sf"/>
</dbReference>
<dbReference type="Proteomes" id="UP000007881">
    <property type="component" value="Chromosome"/>
</dbReference>
<dbReference type="InterPro" id="IPR018391">
    <property type="entry name" value="PQQ_b-propeller_rpt"/>
</dbReference>
<evidence type="ECO:0000313" key="3">
    <source>
        <dbReference type="Proteomes" id="UP000007881"/>
    </source>
</evidence>